<evidence type="ECO:0000256" key="4">
    <source>
        <dbReference type="ARBA" id="ARBA00022833"/>
    </source>
</evidence>
<dbReference type="PATRIC" id="fig|1237149.3.peg.1082"/>
<organism evidence="7 8">
    <name type="scientific">Fulvivirga imtechensis AK7</name>
    <dbReference type="NCBI Taxonomy" id="1237149"/>
    <lineage>
        <taxon>Bacteria</taxon>
        <taxon>Pseudomonadati</taxon>
        <taxon>Bacteroidota</taxon>
        <taxon>Cytophagia</taxon>
        <taxon>Cytophagales</taxon>
        <taxon>Fulvivirgaceae</taxon>
        <taxon>Fulvivirga</taxon>
    </lineage>
</organism>
<evidence type="ECO:0000313" key="8">
    <source>
        <dbReference type="Proteomes" id="UP000011135"/>
    </source>
</evidence>
<reference evidence="7 8" key="1">
    <citation type="submission" date="2012-12" db="EMBL/GenBank/DDBJ databases">
        <title>Genome assembly of Fulvivirga imtechensis AK7.</title>
        <authorList>
            <person name="Nupur N."/>
            <person name="Khatri I."/>
            <person name="Kumar R."/>
            <person name="Subramanian S."/>
            <person name="Pinnaka A."/>
        </authorList>
    </citation>
    <scope>NUCLEOTIDE SEQUENCE [LARGE SCALE GENOMIC DNA]</scope>
    <source>
        <strain evidence="7 8">AK7</strain>
    </source>
</reference>
<dbReference type="PROSITE" id="PS01302">
    <property type="entry name" value="UPF0758"/>
    <property type="match status" value="1"/>
</dbReference>
<dbReference type="InterPro" id="IPR001405">
    <property type="entry name" value="UPF0758"/>
</dbReference>
<dbReference type="SUPFAM" id="SSF102712">
    <property type="entry name" value="JAB1/MPN domain"/>
    <property type="match status" value="1"/>
</dbReference>
<keyword evidence="4" id="KW-0862">Zinc</keyword>
<dbReference type="GO" id="GO:0046872">
    <property type="term" value="F:metal ion binding"/>
    <property type="evidence" value="ECO:0007669"/>
    <property type="project" value="UniProtKB-KW"/>
</dbReference>
<dbReference type="PROSITE" id="PS50249">
    <property type="entry name" value="MPN"/>
    <property type="match status" value="1"/>
</dbReference>
<evidence type="ECO:0000256" key="1">
    <source>
        <dbReference type="ARBA" id="ARBA00022670"/>
    </source>
</evidence>
<evidence type="ECO:0000313" key="7">
    <source>
        <dbReference type="EMBL" id="ELR72888.1"/>
    </source>
</evidence>
<dbReference type="Proteomes" id="UP000011135">
    <property type="component" value="Unassembled WGS sequence"/>
</dbReference>
<dbReference type="InterPro" id="IPR037518">
    <property type="entry name" value="MPN"/>
</dbReference>
<keyword evidence="1" id="KW-0645">Protease</keyword>
<keyword evidence="8" id="KW-1185">Reference proteome</keyword>
<sequence>MNVRLTEEQKIKILNADDLYKVMQQVLLRENKIDRNKEHFWIVCLATNNQILLIELISLGTVNQTLVEPMEVFSFALQKRAVKIIMVHNHPSGELSPSDIDIELTDKMQAIGKFINVPVIDHLIITEKSYYSFAEKGLLAKIMQDSEYDLTFSQIELLKKQLDKAELRKAKEMAKKMLDKKYAIEEIAEITGLSKEQIERL</sequence>
<evidence type="ECO:0000256" key="3">
    <source>
        <dbReference type="ARBA" id="ARBA00022801"/>
    </source>
</evidence>
<comment type="caution">
    <text evidence="7">The sequence shown here is derived from an EMBL/GenBank/DDBJ whole genome shotgun (WGS) entry which is preliminary data.</text>
</comment>
<gene>
    <name evidence="7" type="ORF">C900_00849</name>
</gene>
<accession>L8JXH7</accession>
<dbReference type="InterPro" id="IPR020891">
    <property type="entry name" value="UPF0758_CS"/>
</dbReference>
<protein>
    <submittedName>
        <fullName evidence="7">DNA repair protein RadC</fullName>
    </submittedName>
</protein>
<dbReference type="InterPro" id="IPR025657">
    <property type="entry name" value="RadC_JAB"/>
</dbReference>
<dbReference type="RefSeq" id="WP_009578548.1">
    <property type="nucleotide sequence ID" value="NZ_AMZN01000014.1"/>
</dbReference>
<name>L8JXH7_9BACT</name>
<dbReference type="GO" id="GO:0006508">
    <property type="term" value="P:proteolysis"/>
    <property type="evidence" value="ECO:0007669"/>
    <property type="project" value="UniProtKB-KW"/>
</dbReference>
<keyword evidence="2" id="KW-0479">Metal-binding</keyword>
<dbReference type="CDD" id="cd08071">
    <property type="entry name" value="MPN_DUF2466"/>
    <property type="match status" value="1"/>
</dbReference>
<dbReference type="EMBL" id="AMZN01000014">
    <property type="protein sequence ID" value="ELR72888.1"/>
    <property type="molecule type" value="Genomic_DNA"/>
</dbReference>
<dbReference type="STRING" id="1237149.C900_00849"/>
<proteinExistence type="predicted"/>
<dbReference type="PANTHER" id="PTHR30471:SF3">
    <property type="entry name" value="UPF0758 PROTEIN YEES-RELATED"/>
    <property type="match status" value="1"/>
</dbReference>
<keyword evidence="3" id="KW-0378">Hydrolase</keyword>
<evidence type="ECO:0000256" key="2">
    <source>
        <dbReference type="ARBA" id="ARBA00022723"/>
    </source>
</evidence>
<dbReference type="OrthoDB" id="9804482at2"/>
<dbReference type="eggNOG" id="COG2003">
    <property type="taxonomic scope" value="Bacteria"/>
</dbReference>
<dbReference type="Pfam" id="PF04002">
    <property type="entry name" value="RadC"/>
    <property type="match status" value="1"/>
</dbReference>
<evidence type="ECO:0000259" key="6">
    <source>
        <dbReference type="PROSITE" id="PS50249"/>
    </source>
</evidence>
<dbReference type="AlphaFoldDB" id="L8JXH7"/>
<feature type="domain" description="MPN" evidence="6">
    <location>
        <begin position="12"/>
        <end position="139"/>
    </location>
</feature>
<keyword evidence="5" id="KW-0482">Metalloprotease</keyword>
<evidence type="ECO:0000256" key="5">
    <source>
        <dbReference type="ARBA" id="ARBA00023049"/>
    </source>
</evidence>
<dbReference type="Gene3D" id="3.40.140.10">
    <property type="entry name" value="Cytidine Deaminase, domain 2"/>
    <property type="match status" value="1"/>
</dbReference>
<dbReference type="GO" id="GO:0008237">
    <property type="term" value="F:metallopeptidase activity"/>
    <property type="evidence" value="ECO:0007669"/>
    <property type="project" value="UniProtKB-KW"/>
</dbReference>
<dbReference type="PANTHER" id="PTHR30471">
    <property type="entry name" value="DNA REPAIR PROTEIN RADC"/>
    <property type="match status" value="1"/>
</dbReference>